<evidence type="ECO:0000313" key="8">
    <source>
        <dbReference type="EMBL" id="KIH70527.1"/>
    </source>
</evidence>
<keyword evidence="3" id="KW-1003">Cell membrane</keyword>
<dbReference type="InterPro" id="IPR052518">
    <property type="entry name" value="CHR_Transporter"/>
</dbReference>
<feature type="transmembrane region" description="Helical" evidence="7">
    <location>
        <begin position="142"/>
        <end position="173"/>
    </location>
</feature>
<evidence type="ECO:0000256" key="4">
    <source>
        <dbReference type="ARBA" id="ARBA00022692"/>
    </source>
</evidence>
<dbReference type="PANTHER" id="PTHR43663:SF1">
    <property type="entry name" value="CHROMATE TRANSPORTER"/>
    <property type="match status" value="1"/>
</dbReference>
<dbReference type="PANTHER" id="PTHR43663">
    <property type="entry name" value="CHROMATE TRANSPORT PROTEIN-RELATED"/>
    <property type="match status" value="1"/>
</dbReference>
<evidence type="ECO:0000256" key="5">
    <source>
        <dbReference type="ARBA" id="ARBA00022989"/>
    </source>
</evidence>
<dbReference type="Proteomes" id="UP000527860">
    <property type="component" value="Unassembled WGS sequence"/>
</dbReference>
<protein>
    <submittedName>
        <fullName evidence="8 9">Transporter</fullName>
    </submittedName>
</protein>
<evidence type="ECO:0000256" key="6">
    <source>
        <dbReference type="ARBA" id="ARBA00023136"/>
    </source>
</evidence>
<dbReference type="EMBL" id="JABEVU030000001">
    <property type="protein sequence ID" value="MDB0580616.1"/>
    <property type="molecule type" value="Genomic_DNA"/>
</dbReference>
<organism evidence="8 10">
    <name type="scientific">Salinicoccus roseus</name>
    <dbReference type="NCBI Taxonomy" id="45670"/>
    <lineage>
        <taxon>Bacteria</taxon>
        <taxon>Bacillati</taxon>
        <taxon>Bacillota</taxon>
        <taxon>Bacilli</taxon>
        <taxon>Bacillales</taxon>
        <taxon>Staphylococcaceae</taxon>
        <taxon>Salinicoccus</taxon>
    </lineage>
</organism>
<dbReference type="Pfam" id="PF02417">
    <property type="entry name" value="Chromate_transp"/>
    <property type="match status" value="1"/>
</dbReference>
<proteinExistence type="inferred from homology"/>
<evidence type="ECO:0000313" key="9">
    <source>
        <dbReference type="EMBL" id="MDB0580616.1"/>
    </source>
</evidence>
<accession>A0A0C2E5B3</accession>
<keyword evidence="11" id="KW-1185">Reference proteome</keyword>
<comment type="caution">
    <text evidence="8">The sequence shown here is derived from an EMBL/GenBank/DDBJ whole genome shotgun (WGS) entry which is preliminary data.</text>
</comment>
<dbReference type="EMBL" id="JXII01000006">
    <property type="protein sequence ID" value="KIH70527.1"/>
    <property type="molecule type" value="Genomic_DNA"/>
</dbReference>
<comment type="subcellular location">
    <subcellularLocation>
        <location evidence="1">Cell membrane</location>
        <topology evidence="1">Multi-pass membrane protein</topology>
    </subcellularLocation>
</comment>
<gene>
    <name evidence="9" type="ORF">F7P68_0008740</name>
    <name evidence="8" type="ORF">SN16_07375</name>
</gene>
<reference evidence="9" key="3">
    <citation type="submission" date="2020-04" db="EMBL/GenBank/DDBJ databases">
        <authorList>
            <person name="Tanveer F."/>
            <person name="Xie Y."/>
            <person name="Shinwari Z.K."/>
        </authorList>
    </citation>
    <scope>NUCLEOTIDE SEQUENCE</scope>
    <source>
        <strain evidence="9">MOSEL-ME25</strain>
    </source>
</reference>
<dbReference type="GeneID" id="77845373"/>
<dbReference type="GO" id="GO:0015109">
    <property type="term" value="F:chromate transmembrane transporter activity"/>
    <property type="evidence" value="ECO:0007669"/>
    <property type="project" value="InterPro"/>
</dbReference>
<sequence length="175" mass="18860">MIYLQIFLAFFIPGILGYGGGPASIPLVEQEVVQNYEWMDSQEFAEVLALGNALPGPIATKMAGFIGFEVGGVFGSVVAVTATVMPSLMLMVFLAGLLYRLKGTKKFETLTTLIRPVIAILLGIIAYDFFSNAFADSGSLHTIILIVASFLMLTKFNVHPALVIIFGLVYGAFLL</sequence>
<reference evidence="8 10" key="1">
    <citation type="submission" date="2015-01" db="EMBL/GenBank/DDBJ databases">
        <title>Genome sequences of high lactate-tolerant strain Salinicoccus roseus W12 with industrial interest.</title>
        <authorList>
            <person name="Wang H."/>
            <person name="Yu B."/>
        </authorList>
    </citation>
    <scope>NUCLEOTIDE SEQUENCE [LARGE SCALE GENOMIC DNA]</scope>
    <source>
        <strain evidence="8 10">W12</strain>
    </source>
</reference>
<reference evidence="9 11" key="4">
    <citation type="submission" date="2022-12" db="EMBL/GenBank/DDBJ databases">
        <title>Genome analysis and biological profiling of marine Salinicoccus roseus MOSEL-ME25.</title>
        <authorList>
            <person name="Mirza F.T."/>
            <person name="Xie Y."/>
            <person name="Shinwari Z.K."/>
        </authorList>
    </citation>
    <scope>NUCLEOTIDE SEQUENCE [LARGE SCALE GENOMIC DNA]</scope>
    <source>
        <strain evidence="9 11">MOSEL-ME25</strain>
    </source>
</reference>
<dbReference type="OrthoDB" id="9027281at2"/>
<keyword evidence="4 7" id="KW-0812">Transmembrane</keyword>
<evidence type="ECO:0000256" key="3">
    <source>
        <dbReference type="ARBA" id="ARBA00022475"/>
    </source>
</evidence>
<feature type="transmembrane region" description="Helical" evidence="7">
    <location>
        <begin position="77"/>
        <end position="101"/>
    </location>
</feature>
<keyword evidence="5 7" id="KW-1133">Transmembrane helix</keyword>
<dbReference type="GO" id="GO:0005886">
    <property type="term" value="C:plasma membrane"/>
    <property type="evidence" value="ECO:0007669"/>
    <property type="project" value="UniProtKB-SubCell"/>
</dbReference>
<evidence type="ECO:0000313" key="11">
    <source>
        <dbReference type="Proteomes" id="UP000527860"/>
    </source>
</evidence>
<comment type="similarity">
    <text evidence="2">Belongs to the chromate ion transporter (CHR) (TC 2.A.51) family.</text>
</comment>
<evidence type="ECO:0000313" key="10">
    <source>
        <dbReference type="Proteomes" id="UP000031546"/>
    </source>
</evidence>
<dbReference type="InterPro" id="IPR003370">
    <property type="entry name" value="Chromate_transpt"/>
</dbReference>
<name>A0A0C2E5B3_9STAP</name>
<evidence type="ECO:0000256" key="2">
    <source>
        <dbReference type="ARBA" id="ARBA00005262"/>
    </source>
</evidence>
<feature type="transmembrane region" description="Helical" evidence="7">
    <location>
        <begin position="113"/>
        <end position="130"/>
    </location>
</feature>
<reference evidence="11" key="2">
    <citation type="submission" date="2020-04" db="EMBL/GenBank/DDBJ databases">
        <title>Genome analysis and biological profiling of marine Cellulosimicrobium funkei MOSEL-ME6.</title>
        <authorList>
            <person name="Tanveer F."/>
            <person name="Xie Y."/>
            <person name="Shinwari Z.K."/>
        </authorList>
    </citation>
    <scope>NUCLEOTIDE SEQUENCE [LARGE SCALE GENOMIC DNA]</scope>
    <source>
        <strain evidence="11">MOSEL-ME25</strain>
    </source>
</reference>
<dbReference type="Proteomes" id="UP000031546">
    <property type="component" value="Unassembled WGS sequence"/>
</dbReference>
<evidence type="ECO:0000256" key="7">
    <source>
        <dbReference type="SAM" id="Phobius"/>
    </source>
</evidence>
<dbReference type="STRING" id="45670.SN16_07375"/>
<keyword evidence="6 7" id="KW-0472">Membrane</keyword>
<evidence type="ECO:0000256" key="1">
    <source>
        <dbReference type="ARBA" id="ARBA00004651"/>
    </source>
</evidence>
<dbReference type="RefSeq" id="WP_040105985.1">
    <property type="nucleotide sequence ID" value="NZ_JABEVU030000001.1"/>
</dbReference>
<dbReference type="AlphaFoldDB" id="A0A0C2E5B3"/>